<dbReference type="Gene3D" id="3.40.630.40">
    <property type="entry name" value="Zn-dependent exopeptidases"/>
    <property type="match status" value="1"/>
</dbReference>
<dbReference type="PIRSF" id="PIRSF029730">
    <property type="entry name" value="UCP029730"/>
    <property type="match status" value="1"/>
</dbReference>
<sequence>MRRLPTQDLAPDLAPEASPAVTADDDFPPFERIPGDPATGLILLCDHASNALPPAYGSLGLPPEQLARHIGYDIGAAGVTRRLAARLDCPAVLSCFSRLLIDPNRGEDDPTLVMRLSDGALIAGNRHADAAEIERRIARFHRPYHQAIEAEIEAALAAGIVPAILSVHSFTPVWRGLARPWHAAILWDADPRFTRELIAALEAPGDLIVGDNEPYDGALKGDCLYRHATRRGLASTLLEIRQDLIADAAGQESWAARLAGLLPALLTEPALHRVEWHGSRTGPVVPIYPPETRV</sequence>
<accession>A0ABS5RBU8</accession>
<reference evidence="2" key="1">
    <citation type="submission" date="2021-05" db="EMBL/GenBank/DDBJ databases">
        <authorList>
            <person name="Sun Q."/>
            <person name="Inoue M."/>
        </authorList>
    </citation>
    <scope>NUCLEOTIDE SEQUENCE</scope>
    <source>
        <strain evidence="2">VKM B-3255</strain>
    </source>
</reference>
<dbReference type="Proteomes" id="UP001166585">
    <property type="component" value="Unassembled WGS sequence"/>
</dbReference>
<proteinExistence type="predicted"/>
<keyword evidence="3" id="KW-1185">Reference proteome</keyword>
<comment type="caution">
    <text evidence="2">The sequence shown here is derived from an EMBL/GenBank/DDBJ whole genome shotgun (WGS) entry which is preliminary data.</text>
</comment>
<name>A0ABS5RBU8_9HYPH</name>
<organism evidence="2 3">
    <name type="scientific">Ancylobacter radicis</name>
    <dbReference type="NCBI Taxonomy" id="2836179"/>
    <lineage>
        <taxon>Bacteria</taxon>
        <taxon>Pseudomonadati</taxon>
        <taxon>Pseudomonadota</taxon>
        <taxon>Alphaproteobacteria</taxon>
        <taxon>Hyphomicrobiales</taxon>
        <taxon>Xanthobacteraceae</taxon>
        <taxon>Ancylobacter</taxon>
    </lineage>
</organism>
<dbReference type="EMBL" id="JAHCQH010000023">
    <property type="protein sequence ID" value="MBS9479136.1"/>
    <property type="molecule type" value="Genomic_DNA"/>
</dbReference>
<evidence type="ECO:0000256" key="1">
    <source>
        <dbReference type="SAM" id="MobiDB-lite"/>
    </source>
</evidence>
<dbReference type="InterPro" id="IPR011227">
    <property type="entry name" value="UCP029730"/>
</dbReference>
<dbReference type="RefSeq" id="WP_213757110.1">
    <property type="nucleotide sequence ID" value="NZ_JAHCQH010000023.1"/>
</dbReference>
<feature type="region of interest" description="Disordered" evidence="1">
    <location>
        <begin position="1"/>
        <end position="30"/>
    </location>
</feature>
<gene>
    <name evidence="2" type="ORF">KIP89_18670</name>
</gene>
<dbReference type="Pfam" id="PF05013">
    <property type="entry name" value="FGase"/>
    <property type="match status" value="1"/>
</dbReference>
<protein>
    <submittedName>
        <fullName evidence="2">N-formylglutamate amidohydrolase</fullName>
    </submittedName>
</protein>
<dbReference type="InterPro" id="IPR007709">
    <property type="entry name" value="N-FG_amidohydro"/>
</dbReference>
<evidence type="ECO:0000313" key="2">
    <source>
        <dbReference type="EMBL" id="MBS9479136.1"/>
    </source>
</evidence>
<dbReference type="SUPFAM" id="SSF53187">
    <property type="entry name" value="Zn-dependent exopeptidases"/>
    <property type="match status" value="1"/>
</dbReference>
<evidence type="ECO:0000313" key="3">
    <source>
        <dbReference type="Proteomes" id="UP001166585"/>
    </source>
</evidence>